<dbReference type="EMBL" id="VYUY01000016">
    <property type="protein sequence ID" value="KAA9131742.1"/>
    <property type="molecule type" value="Genomic_DNA"/>
</dbReference>
<keyword evidence="4" id="KW-0904">Protein phosphatase</keyword>
<keyword evidence="8" id="KW-1185">Reference proteome</keyword>
<proteinExistence type="inferred from homology"/>
<feature type="active site" evidence="5">
    <location>
        <position position="14"/>
    </location>
</feature>
<dbReference type="SUPFAM" id="SSF52788">
    <property type="entry name" value="Phosphotyrosine protein phosphatases I"/>
    <property type="match status" value="1"/>
</dbReference>
<dbReference type="InterPro" id="IPR050438">
    <property type="entry name" value="LMW_PTPase"/>
</dbReference>
<evidence type="ECO:0000313" key="8">
    <source>
        <dbReference type="Proteomes" id="UP000326838"/>
    </source>
</evidence>
<dbReference type="InterPro" id="IPR036196">
    <property type="entry name" value="Ptyr_pPase_sf"/>
</dbReference>
<dbReference type="EC" id="3.1.3.48" evidence="2"/>
<dbReference type="AlphaFoldDB" id="A0A5N0T9V5"/>
<dbReference type="PANTHER" id="PTHR11717:SF7">
    <property type="entry name" value="LOW MOLECULAR WEIGHT PHOSPHOTYROSINE PROTEIN PHOSPHATASE"/>
    <property type="match status" value="1"/>
</dbReference>
<dbReference type="Gene3D" id="3.40.50.2300">
    <property type="match status" value="1"/>
</dbReference>
<gene>
    <name evidence="7" type="ORF">F6B40_12145</name>
</gene>
<dbReference type="PRINTS" id="PR00719">
    <property type="entry name" value="LMWPTPASE"/>
</dbReference>
<comment type="similarity">
    <text evidence="1">Belongs to the low molecular weight phosphotyrosine protein phosphatase family.</text>
</comment>
<evidence type="ECO:0000256" key="3">
    <source>
        <dbReference type="ARBA" id="ARBA00022801"/>
    </source>
</evidence>
<feature type="active site" description="Proton donor" evidence="5">
    <location>
        <position position="120"/>
    </location>
</feature>
<accession>A0A5N0T9V5</accession>
<dbReference type="InterPro" id="IPR023485">
    <property type="entry name" value="Ptyr_pPase"/>
</dbReference>
<evidence type="ECO:0000259" key="6">
    <source>
        <dbReference type="SMART" id="SM00226"/>
    </source>
</evidence>
<dbReference type="PANTHER" id="PTHR11717">
    <property type="entry name" value="LOW MOLECULAR WEIGHT PROTEIN TYROSINE PHOSPHATASE"/>
    <property type="match status" value="1"/>
</dbReference>
<evidence type="ECO:0000256" key="4">
    <source>
        <dbReference type="ARBA" id="ARBA00022912"/>
    </source>
</evidence>
<dbReference type="GO" id="GO:0004725">
    <property type="term" value="F:protein tyrosine phosphatase activity"/>
    <property type="evidence" value="ECO:0007669"/>
    <property type="project" value="UniProtKB-EC"/>
</dbReference>
<organism evidence="7 8">
    <name type="scientific">Microbacterium caowuchunii</name>
    <dbReference type="NCBI Taxonomy" id="2614638"/>
    <lineage>
        <taxon>Bacteria</taxon>
        <taxon>Bacillati</taxon>
        <taxon>Actinomycetota</taxon>
        <taxon>Actinomycetes</taxon>
        <taxon>Micrococcales</taxon>
        <taxon>Microbacteriaceae</taxon>
        <taxon>Microbacterium</taxon>
    </lineage>
</organism>
<sequence length="202" mass="22175">MITVLTVCTGNICRSPFAEVILQDELGARGVRVASAGVRAMIDDPMTPDAQQLARQYGVPEELISGHRARWLNESHLVEPDLILAMTREHRRAVVELAPAQVRRTFTVRELARLAQQVPDEEARRIADAAGTDPAARLAALLTHLTGVRGELDPPAEPGEDDVVDPYRRSWAVYEQMAAEMMPALGEVVRILTLATDPPTAR</sequence>
<dbReference type="InterPro" id="IPR017867">
    <property type="entry name" value="Tyr_phospatase_low_mol_wt"/>
</dbReference>
<protein>
    <recommendedName>
        <fullName evidence="2">protein-tyrosine-phosphatase</fullName>
        <ecNumber evidence="2">3.1.3.48</ecNumber>
    </recommendedName>
</protein>
<dbReference type="Pfam" id="PF01451">
    <property type="entry name" value="LMWPc"/>
    <property type="match status" value="1"/>
</dbReference>
<keyword evidence="3" id="KW-0378">Hydrolase</keyword>
<evidence type="ECO:0000313" key="7">
    <source>
        <dbReference type="EMBL" id="KAA9131742.1"/>
    </source>
</evidence>
<feature type="domain" description="Phosphotyrosine protein phosphatase I" evidence="6">
    <location>
        <begin position="2"/>
        <end position="191"/>
    </location>
</feature>
<dbReference type="Proteomes" id="UP000326838">
    <property type="component" value="Unassembled WGS sequence"/>
</dbReference>
<dbReference type="RefSeq" id="WP_150894426.1">
    <property type="nucleotide sequence ID" value="NZ_VYUY01000016.1"/>
</dbReference>
<evidence type="ECO:0000256" key="1">
    <source>
        <dbReference type="ARBA" id="ARBA00011063"/>
    </source>
</evidence>
<name>A0A5N0T9V5_9MICO</name>
<reference evidence="8" key="1">
    <citation type="submission" date="2019-09" db="EMBL/GenBank/DDBJ databases">
        <title>Mumia zhuanghuii sp. nov. isolated from the intestinal contents of plateau pika (Ochotona curzoniae) in the Qinghai-Tibet plateau of China.</title>
        <authorList>
            <person name="Tian Z."/>
        </authorList>
    </citation>
    <scope>NUCLEOTIDE SEQUENCE [LARGE SCALE GENOMIC DNA]</scope>
    <source>
        <strain evidence="8">L-033</strain>
    </source>
</reference>
<comment type="caution">
    <text evidence="7">The sequence shown here is derived from an EMBL/GenBank/DDBJ whole genome shotgun (WGS) entry which is preliminary data.</text>
</comment>
<evidence type="ECO:0000256" key="5">
    <source>
        <dbReference type="PIRSR" id="PIRSR617867-1"/>
    </source>
</evidence>
<evidence type="ECO:0000256" key="2">
    <source>
        <dbReference type="ARBA" id="ARBA00013064"/>
    </source>
</evidence>
<feature type="active site" description="Nucleophile" evidence="5">
    <location>
        <position position="8"/>
    </location>
</feature>
<dbReference type="SMART" id="SM00226">
    <property type="entry name" value="LMWPc"/>
    <property type="match status" value="1"/>
</dbReference>